<dbReference type="GO" id="GO:0005840">
    <property type="term" value="C:ribosome"/>
    <property type="evidence" value="ECO:0007669"/>
    <property type="project" value="UniProtKB-KW"/>
</dbReference>
<keyword evidence="2 4" id="KW-0689">Ribosomal protein</keyword>
<dbReference type="STRING" id="1618446.UV61_C0006G0078"/>
<dbReference type="GO" id="GO:0019843">
    <property type="term" value="F:rRNA binding"/>
    <property type="evidence" value="ECO:0007669"/>
    <property type="project" value="UniProtKB-UniRule"/>
</dbReference>
<evidence type="ECO:0000256" key="2">
    <source>
        <dbReference type="ARBA" id="ARBA00022980"/>
    </source>
</evidence>
<dbReference type="HAMAP" id="MF_01369_B">
    <property type="entry name" value="Ribosomal_uL23_B"/>
    <property type="match status" value="1"/>
</dbReference>
<dbReference type="SUPFAM" id="SSF54189">
    <property type="entry name" value="Ribosomal proteins S24e, L23 and L15e"/>
    <property type="match status" value="1"/>
</dbReference>
<dbReference type="GO" id="GO:0006412">
    <property type="term" value="P:translation"/>
    <property type="evidence" value="ECO:0007669"/>
    <property type="project" value="UniProtKB-UniRule"/>
</dbReference>
<reference evidence="5 6" key="1">
    <citation type="journal article" date="2015" name="Nature">
        <title>rRNA introns, odd ribosomes, and small enigmatic genomes across a large radiation of phyla.</title>
        <authorList>
            <person name="Brown C.T."/>
            <person name="Hug L.A."/>
            <person name="Thomas B.C."/>
            <person name="Sharon I."/>
            <person name="Castelle C.J."/>
            <person name="Singh A."/>
            <person name="Wilkins M.J."/>
            <person name="Williams K.H."/>
            <person name="Banfield J.F."/>
        </authorList>
    </citation>
    <scope>NUCLEOTIDE SEQUENCE [LARGE SCALE GENOMIC DNA]</scope>
</reference>
<protein>
    <recommendedName>
        <fullName evidence="4">Large ribosomal subunit protein uL23</fullName>
    </recommendedName>
</protein>
<accession>A0A0G1CN08</accession>
<keyword evidence="3 4" id="KW-0687">Ribonucleoprotein</keyword>
<dbReference type="InterPro" id="IPR012677">
    <property type="entry name" value="Nucleotide-bd_a/b_plait_sf"/>
</dbReference>
<comment type="caution">
    <text evidence="5">The sequence shown here is derived from an EMBL/GenBank/DDBJ whole genome shotgun (WGS) entry which is preliminary data.</text>
</comment>
<evidence type="ECO:0000313" key="6">
    <source>
        <dbReference type="Proteomes" id="UP000034050"/>
    </source>
</evidence>
<dbReference type="Proteomes" id="UP000034050">
    <property type="component" value="Unassembled WGS sequence"/>
</dbReference>
<organism evidence="5 6">
    <name type="scientific">Candidatus Gottesmanbacteria bacterium GW2011_GWB1_43_11</name>
    <dbReference type="NCBI Taxonomy" id="1618446"/>
    <lineage>
        <taxon>Bacteria</taxon>
        <taxon>Candidatus Gottesmaniibacteriota</taxon>
    </lineage>
</organism>
<dbReference type="GO" id="GO:0003735">
    <property type="term" value="F:structural constituent of ribosome"/>
    <property type="evidence" value="ECO:0007669"/>
    <property type="project" value="InterPro"/>
</dbReference>
<keyword evidence="4" id="KW-0699">rRNA-binding</keyword>
<dbReference type="InterPro" id="IPR012678">
    <property type="entry name" value="Ribosomal_uL23/eL15/eS24_sf"/>
</dbReference>
<evidence type="ECO:0000256" key="4">
    <source>
        <dbReference type="HAMAP-Rule" id="MF_01369"/>
    </source>
</evidence>
<comment type="similarity">
    <text evidence="1 4">Belongs to the universal ribosomal protein uL23 family.</text>
</comment>
<evidence type="ECO:0000256" key="3">
    <source>
        <dbReference type="ARBA" id="ARBA00023274"/>
    </source>
</evidence>
<dbReference type="Pfam" id="PF00276">
    <property type="entry name" value="Ribosomal_L23"/>
    <property type="match status" value="1"/>
</dbReference>
<dbReference type="EMBL" id="LCFD01000006">
    <property type="protein sequence ID" value="KKS86877.1"/>
    <property type="molecule type" value="Genomic_DNA"/>
</dbReference>
<evidence type="ECO:0000313" key="5">
    <source>
        <dbReference type="EMBL" id="KKS86877.1"/>
    </source>
</evidence>
<evidence type="ECO:0000256" key="1">
    <source>
        <dbReference type="ARBA" id="ARBA00006700"/>
    </source>
</evidence>
<keyword evidence="4" id="KW-0694">RNA-binding</keyword>
<comment type="subunit">
    <text evidence="4">Part of the 50S ribosomal subunit. Contacts protein L29, and trigger factor when it is bound to the ribosome.</text>
</comment>
<gene>
    <name evidence="4" type="primary">rplW</name>
    <name evidence="5" type="ORF">UV61_C0006G0078</name>
</gene>
<dbReference type="AlphaFoldDB" id="A0A0G1CN08"/>
<sequence>MLKILEPLMTEKSLNLASRGWYSFMVNREAKKREIAQRIGAQFKVHVTNVRTISVKGKTTRTGKKRLLKSASPWKKAMVHLKPNEKIDLFAVETPKK</sequence>
<dbReference type="InterPro" id="IPR013025">
    <property type="entry name" value="Ribosomal_uL23-like"/>
</dbReference>
<comment type="function">
    <text evidence="4">One of the early assembly proteins it binds 23S rRNA. One of the proteins that surrounds the polypeptide exit tunnel on the outside of the ribosome. Forms the main docking site for trigger factor binding to the ribosome.</text>
</comment>
<proteinExistence type="inferred from homology"/>
<name>A0A0G1CN08_9BACT</name>
<dbReference type="Gene3D" id="3.30.70.330">
    <property type="match status" value="1"/>
</dbReference>
<dbReference type="GO" id="GO:1990904">
    <property type="term" value="C:ribonucleoprotein complex"/>
    <property type="evidence" value="ECO:0007669"/>
    <property type="project" value="UniProtKB-KW"/>
</dbReference>